<sequence>MSAIRALILASLKINHSMPSEDFFTWFLANCRLTFGSFITTRRENLQFVITQKEISVLYMIRDTLGFGRVIQQGQRTYRYIVQDKKALELLVALFNGNLVLPTKQRNFKKFVDLYNQKAGKGRIILEKVNPIQSEILPSLDNGA</sequence>
<evidence type="ECO:0000259" key="1">
    <source>
        <dbReference type="Pfam" id="PF00961"/>
    </source>
</evidence>
<dbReference type="AlphaFoldDB" id="A0A650BXA1"/>
<dbReference type="InterPro" id="IPR027434">
    <property type="entry name" value="Homing_endonucl"/>
</dbReference>
<dbReference type="GO" id="GO:0004519">
    <property type="term" value="F:endonuclease activity"/>
    <property type="evidence" value="ECO:0007669"/>
    <property type="project" value="UniProtKB-KW"/>
</dbReference>
<keyword evidence="2" id="KW-0255">Endonuclease</keyword>
<keyword evidence="2" id="KW-0378">Hydrolase</keyword>
<dbReference type="Gene3D" id="3.10.28.10">
    <property type="entry name" value="Homing endonucleases"/>
    <property type="match status" value="1"/>
</dbReference>
<dbReference type="RefSeq" id="YP_009720763.1">
    <property type="nucleotide sequence ID" value="NC_045361.1"/>
</dbReference>
<geneLocation type="mitochondrion" evidence="2"/>
<dbReference type="InterPro" id="IPR004860">
    <property type="entry name" value="LAGLIDADG_dom"/>
</dbReference>
<reference evidence="2" key="1">
    <citation type="journal article" date="2019" name="PeerJ">
        <title>The inflated mitochondrial genomes of siphonous green algae reflect processes driving expansion of noncoding DNA and proliferation of introns.</title>
        <authorList>
            <person name="Repetti S.I."/>
            <person name="Jackson C.J."/>
            <person name="Judd L.M."/>
            <person name="Wick R.R."/>
            <person name="Holt K.E."/>
            <person name="Verbruggen H."/>
        </authorList>
    </citation>
    <scope>NUCLEOTIDE SEQUENCE</scope>
    <source>
        <strain evidence="2">SAG6.99</strain>
    </source>
</reference>
<dbReference type="EMBL" id="MN514984">
    <property type="protein sequence ID" value="QGQ61975.1"/>
    <property type="molecule type" value="Genomic_DNA"/>
</dbReference>
<proteinExistence type="predicted"/>
<accession>A0A650BXA1</accession>
<name>A0A650BXA1_9CHLO</name>
<evidence type="ECO:0000313" key="2">
    <source>
        <dbReference type="EMBL" id="QGQ61975.1"/>
    </source>
</evidence>
<protein>
    <submittedName>
        <fullName evidence="2">Putative LAGLIDADG endonuclease</fullName>
    </submittedName>
</protein>
<gene>
    <name evidence="2" type="primary">orf144</name>
</gene>
<dbReference type="GeneID" id="42903350"/>
<keyword evidence="2" id="KW-0496">Mitochondrion</keyword>
<organism evidence="2">
    <name type="scientific">Ostreobium quekettii</name>
    <dbReference type="NCBI Taxonomy" id="121088"/>
    <lineage>
        <taxon>Eukaryota</taxon>
        <taxon>Viridiplantae</taxon>
        <taxon>Chlorophyta</taxon>
        <taxon>core chlorophytes</taxon>
        <taxon>Ulvophyceae</taxon>
        <taxon>TCBD clade</taxon>
        <taxon>Bryopsidales</taxon>
        <taxon>Ostreobineae</taxon>
        <taxon>Ostreobiaceae</taxon>
        <taxon>Ostreobium</taxon>
    </lineage>
</organism>
<keyword evidence="2" id="KW-0540">Nuclease</keyword>
<feature type="domain" description="Homing endonuclease LAGLIDADG" evidence="1">
    <location>
        <begin position="45"/>
        <end position="113"/>
    </location>
</feature>
<dbReference type="SUPFAM" id="SSF55608">
    <property type="entry name" value="Homing endonucleases"/>
    <property type="match status" value="1"/>
</dbReference>
<dbReference type="Pfam" id="PF00961">
    <property type="entry name" value="LAGLIDADG_1"/>
    <property type="match status" value="1"/>
</dbReference>